<reference evidence="2" key="1">
    <citation type="submission" date="2007-07" db="EMBL/GenBank/DDBJ databases">
        <title>PCAP assembly of the Caenorhabditis remanei genome.</title>
        <authorList>
            <consortium name="The Caenorhabditis remanei Sequencing Consortium"/>
            <person name="Wilson R.K."/>
        </authorList>
    </citation>
    <scope>NUCLEOTIDE SEQUENCE [LARGE SCALE GENOMIC DNA]</scope>
    <source>
        <strain evidence="2">PB4641</strain>
    </source>
</reference>
<protein>
    <submittedName>
        <fullName evidence="2">Uncharacterized protein</fullName>
    </submittedName>
</protein>
<name>E3LP63_CAERE</name>
<dbReference type="HOGENOM" id="CLU_1344375_0_0_1"/>
<proteinExistence type="predicted"/>
<dbReference type="AlphaFoldDB" id="E3LP63"/>
<evidence type="ECO:0000256" key="1">
    <source>
        <dbReference type="SAM" id="MobiDB-lite"/>
    </source>
</evidence>
<dbReference type="Proteomes" id="UP000008281">
    <property type="component" value="Unassembled WGS sequence"/>
</dbReference>
<keyword evidence="3" id="KW-1185">Reference proteome</keyword>
<feature type="compositionally biased region" description="Polar residues" evidence="1">
    <location>
        <begin position="98"/>
        <end position="107"/>
    </location>
</feature>
<sequence>MRIIETDEQAATEDEVLSLVLDGTFQPSLLKAYIEHTSDENSLKWNFQMAEAMMENKPLQVLKLAGSHQFNGQDQKEIALILVGCACEMINIETSEVSKTEVQNNGPQEIDRSQIKVSGKNSRTSGDNKDPKSLKTGVKVRKNLTRHYDRYDGHISEGCVQMYSEKYEEDPANIHLYFQNLANSTPTRIRARNATSLNRKKRES</sequence>
<feature type="region of interest" description="Disordered" evidence="1">
    <location>
        <begin position="98"/>
        <end position="134"/>
    </location>
</feature>
<gene>
    <name evidence="2" type="ORF">CRE_27225</name>
</gene>
<dbReference type="FunCoup" id="E3LP63">
    <property type="interactions" value="478"/>
</dbReference>
<evidence type="ECO:0000313" key="3">
    <source>
        <dbReference type="Proteomes" id="UP000008281"/>
    </source>
</evidence>
<dbReference type="OMA" id="ACEMINI"/>
<dbReference type="OrthoDB" id="10325366at2759"/>
<evidence type="ECO:0000313" key="2">
    <source>
        <dbReference type="EMBL" id="EFP05423.1"/>
    </source>
</evidence>
<feature type="compositionally biased region" description="Polar residues" evidence="1">
    <location>
        <begin position="115"/>
        <end position="125"/>
    </location>
</feature>
<dbReference type="InParanoid" id="E3LP63"/>
<accession>E3LP63</accession>
<organism evidence="3">
    <name type="scientific">Caenorhabditis remanei</name>
    <name type="common">Caenorhabditis vulgaris</name>
    <dbReference type="NCBI Taxonomy" id="31234"/>
    <lineage>
        <taxon>Eukaryota</taxon>
        <taxon>Metazoa</taxon>
        <taxon>Ecdysozoa</taxon>
        <taxon>Nematoda</taxon>
        <taxon>Chromadorea</taxon>
        <taxon>Rhabditida</taxon>
        <taxon>Rhabditina</taxon>
        <taxon>Rhabditomorpha</taxon>
        <taxon>Rhabditoidea</taxon>
        <taxon>Rhabditidae</taxon>
        <taxon>Peloderinae</taxon>
        <taxon>Caenorhabditis</taxon>
    </lineage>
</organism>
<dbReference type="eggNOG" id="ENOG502TJAW">
    <property type="taxonomic scope" value="Eukaryota"/>
</dbReference>
<dbReference type="EMBL" id="DS268412">
    <property type="protein sequence ID" value="EFP05423.1"/>
    <property type="molecule type" value="Genomic_DNA"/>
</dbReference>